<proteinExistence type="predicted"/>
<keyword evidence="1" id="KW-0472">Membrane</keyword>
<evidence type="ECO:0000259" key="2">
    <source>
        <dbReference type="Pfam" id="PF02517"/>
    </source>
</evidence>
<keyword evidence="3" id="KW-0378">Hydrolase</keyword>
<dbReference type="GO" id="GO:0080120">
    <property type="term" value="P:CAAX-box protein maturation"/>
    <property type="evidence" value="ECO:0007669"/>
    <property type="project" value="UniProtKB-ARBA"/>
</dbReference>
<keyword evidence="4" id="KW-1185">Reference proteome</keyword>
<dbReference type="PANTHER" id="PTHR39430">
    <property type="entry name" value="MEMBRANE-ASSOCIATED PROTEASE-RELATED"/>
    <property type="match status" value="1"/>
</dbReference>
<dbReference type="PANTHER" id="PTHR39430:SF1">
    <property type="entry name" value="PROTEASE"/>
    <property type="match status" value="1"/>
</dbReference>
<dbReference type="Proteomes" id="UP000464314">
    <property type="component" value="Chromosome"/>
</dbReference>
<keyword evidence="3" id="KW-0482">Metalloprotease</keyword>
<protein>
    <submittedName>
        <fullName evidence="3">CPBP family intramembrane metalloprotease</fullName>
    </submittedName>
</protein>
<feature type="transmembrane region" description="Helical" evidence="1">
    <location>
        <begin position="140"/>
        <end position="157"/>
    </location>
</feature>
<dbReference type="AlphaFoldDB" id="A0A6P1TQ68"/>
<accession>A0A6P1TQ68</accession>
<dbReference type="EMBL" id="CP048000">
    <property type="protein sequence ID" value="QHQ63400.1"/>
    <property type="molecule type" value="Genomic_DNA"/>
</dbReference>
<feature type="transmembrane region" description="Helical" evidence="1">
    <location>
        <begin position="67"/>
        <end position="86"/>
    </location>
</feature>
<evidence type="ECO:0000256" key="1">
    <source>
        <dbReference type="SAM" id="Phobius"/>
    </source>
</evidence>
<keyword evidence="1" id="KW-0812">Transmembrane</keyword>
<feature type="transmembrane region" description="Helical" evidence="1">
    <location>
        <begin position="274"/>
        <end position="295"/>
    </location>
</feature>
<evidence type="ECO:0000313" key="3">
    <source>
        <dbReference type="EMBL" id="QHQ63400.1"/>
    </source>
</evidence>
<keyword evidence="3" id="KW-0645">Protease</keyword>
<feature type="transmembrane region" description="Helical" evidence="1">
    <location>
        <begin position="107"/>
        <end position="128"/>
    </location>
</feature>
<feature type="transmembrane region" description="Helical" evidence="1">
    <location>
        <begin position="24"/>
        <end position="47"/>
    </location>
</feature>
<feature type="transmembrane region" description="Helical" evidence="1">
    <location>
        <begin position="178"/>
        <end position="197"/>
    </location>
</feature>
<dbReference type="GO" id="GO:0008237">
    <property type="term" value="F:metallopeptidase activity"/>
    <property type="evidence" value="ECO:0007669"/>
    <property type="project" value="UniProtKB-KW"/>
</dbReference>
<dbReference type="RefSeq" id="WP_161840222.1">
    <property type="nucleotide sequence ID" value="NZ_CP048000.1"/>
</dbReference>
<keyword evidence="1" id="KW-1133">Transmembrane helix</keyword>
<sequence>MKVLNHYLKESLLFLQPKTSKVKLNIPLTIVVYFLLWLIGLGLGRLFVQAVFNVLGLMTNVNGTIMITLRKLIICGAQITIFFSWVKFVEKRPVNSIGLKANSPFKLYITGFMIGLCAITAITLTLHLTGMIKLKYYPLYYGYMIINLGSIALGWIVQSASEEIAIRGWLIPSLEKNCTPVMAISITAIIFGILHLFSSGVTVLSFINLILSGVFFAGYAILNGNIWGVCGLHFAWNFALGNIYGLPVSGFAANGEKIFQTQQIGSNLLTGGDFGPEGGLVTTVTLLIAIAVLILKWKKNNING</sequence>
<dbReference type="Pfam" id="PF02517">
    <property type="entry name" value="Rce1-like"/>
    <property type="match status" value="1"/>
</dbReference>
<dbReference type="InterPro" id="IPR003675">
    <property type="entry name" value="Rce1/LyrA-like_dom"/>
</dbReference>
<evidence type="ECO:0000313" key="4">
    <source>
        <dbReference type="Proteomes" id="UP000464314"/>
    </source>
</evidence>
<reference evidence="3 4" key="1">
    <citation type="submission" date="2020-01" db="EMBL/GenBank/DDBJ databases">
        <title>Genome analysis of Anaerocolumna sp. CBA3638.</title>
        <authorList>
            <person name="Kim J."/>
            <person name="Roh S.W."/>
        </authorList>
    </citation>
    <scope>NUCLEOTIDE SEQUENCE [LARGE SCALE GENOMIC DNA]</scope>
    <source>
        <strain evidence="3 4">CBA3638</strain>
    </source>
</reference>
<dbReference type="KEGG" id="anr:Ana3638_23655"/>
<dbReference type="GO" id="GO:0006508">
    <property type="term" value="P:proteolysis"/>
    <property type="evidence" value="ECO:0007669"/>
    <property type="project" value="UniProtKB-KW"/>
</dbReference>
<feature type="transmembrane region" description="Helical" evidence="1">
    <location>
        <begin position="234"/>
        <end position="254"/>
    </location>
</feature>
<feature type="transmembrane region" description="Helical" evidence="1">
    <location>
        <begin position="203"/>
        <end position="222"/>
    </location>
</feature>
<name>A0A6P1TQ68_9FIRM</name>
<dbReference type="GO" id="GO:0004175">
    <property type="term" value="F:endopeptidase activity"/>
    <property type="evidence" value="ECO:0007669"/>
    <property type="project" value="UniProtKB-ARBA"/>
</dbReference>
<organism evidence="3 4">
    <name type="scientific">Anaerocolumna sedimenticola</name>
    <dbReference type="NCBI Taxonomy" id="2696063"/>
    <lineage>
        <taxon>Bacteria</taxon>
        <taxon>Bacillati</taxon>
        <taxon>Bacillota</taxon>
        <taxon>Clostridia</taxon>
        <taxon>Lachnospirales</taxon>
        <taxon>Lachnospiraceae</taxon>
        <taxon>Anaerocolumna</taxon>
    </lineage>
</organism>
<gene>
    <name evidence="3" type="ORF">Ana3638_23655</name>
</gene>
<feature type="domain" description="CAAX prenyl protease 2/Lysostaphin resistance protein A-like" evidence="2">
    <location>
        <begin position="150"/>
        <end position="238"/>
    </location>
</feature>